<comment type="caution">
    <text evidence="1">The sequence shown here is derived from an EMBL/GenBank/DDBJ whole genome shotgun (WGS) entry which is preliminary data.</text>
</comment>
<reference evidence="1" key="1">
    <citation type="submission" date="2019-08" db="EMBL/GenBank/DDBJ databases">
        <title>The genome of the North American firefly Photinus pyralis.</title>
        <authorList>
            <consortium name="Photinus pyralis genome working group"/>
            <person name="Fallon T.R."/>
            <person name="Sander Lower S.E."/>
            <person name="Weng J.-K."/>
        </authorList>
    </citation>
    <scope>NUCLEOTIDE SEQUENCE</scope>
    <source>
        <strain evidence="1">TRF0915ILg1</strain>
        <tissue evidence="1">Whole body</tissue>
    </source>
</reference>
<dbReference type="EMBL" id="VTPC01062731">
    <property type="protein sequence ID" value="KAF2889767.1"/>
    <property type="molecule type" value="Genomic_DNA"/>
</dbReference>
<dbReference type="Proteomes" id="UP000801492">
    <property type="component" value="Unassembled WGS sequence"/>
</dbReference>
<evidence type="ECO:0000313" key="1">
    <source>
        <dbReference type="EMBL" id="KAF2889767.1"/>
    </source>
</evidence>
<keyword evidence="2" id="KW-1185">Reference proteome</keyword>
<name>A0A8K0G606_IGNLU</name>
<sequence length="102" mass="11468">MLKAVQFFPEASNNKQLELVSENDITDNRNILSSLKDLRNIEIEYQTEDLVDTSDNEEEDGPSTEIVEEIQKISINNETSFVARAGAAKEEIGGDHKKKQSN</sequence>
<organism evidence="1 2">
    <name type="scientific">Ignelater luminosus</name>
    <name type="common">Cucubano</name>
    <name type="synonym">Pyrophorus luminosus</name>
    <dbReference type="NCBI Taxonomy" id="2038154"/>
    <lineage>
        <taxon>Eukaryota</taxon>
        <taxon>Metazoa</taxon>
        <taxon>Ecdysozoa</taxon>
        <taxon>Arthropoda</taxon>
        <taxon>Hexapoda</taxon>
        <taxon>Insecta</taxon>
        <taxon>Pterygota</taxon>
        <taxon>Neoptera</taxon>
        <taxon>Endopterygota</taxon>
        <taxon>Coleoptera</taxon>
        <taxon>Polyphaga</taxon>
        <taxon>Elateriformia</taxon>
        <taxon>Elateroidea</taxon>
        <taxon>Elateridae</taxon>
        <taxon>Agrypninae</taxon>
        <taxon>Pyrophorini</taxon>
        <taxon>Ignelater</taxon>
    </lineage>
</organism>
<evidence type="ECO:0000313" key="2">
    <source>
        <dbReference type="Proteomes" id="UP000801492"/>
    </source>
</evidence>
<proteinExistence type="predicted"/>
<gene>
    <name evidence="1" type="ORF">ILUMI_16406</name>
</gene>
<accession>A0A8K0G606</accession>
<protein>
    <submittedName>
        <fullName evidence="1">Uncharacterized protein</fullName>
    </submittedName>
</protein>
<dbReference type="AlphaFoldDB" id="A0A8K0G606"/>